<dbReference type="GO" id="GO:0042555">
    <property type="term" value="C:MCM complex"/>
    <property type="evidence" value="ECO:0007669"/>
    <property type="project" value="TreeGrafter"/>
</dbReference>
<dbReference type="PANTHER" id="PTHR11630">
    <property type="entry name" value="DNA REPLICATION LICENSING FACTOR MCM FAMILY MEMBER"/>
    <property type="match status" value="1"/>
</dbReference>
<dbReference type="Gene3D" id="2.40.50.140">
    <property type="entry name" value="Nucleic acid-binding proteins"/>
    <property type="match status" value="1"/>
</dbReference>
<dbReference type="GO" id="GO:0003697">
    <property type="term" value="F:single-stranded DNA binding"/>
    <property type="evidence" value="ECO:0007669"/>
    <property type="project" value="TreeGrafter"/>
</dbReference>
<evidence type="ECO:0000313" key="3">
    <source>
        <dbReference type="EnsemblProtists" id="EOD08329"/>
    </source>
</evidence>
<dbReference type="EnsemblProtists" id="EOD08329">
    <property type="protein sequence ID" value="EOD08329"/>
    <property type="gene ID" value="EMIHUDRAFT_106050"/>
</dbReference>
<evidence type="ECO:0000313" key="4">
    <source>
        <dbReference type="Proteomes" id="UP000013827"/>
    </source>
</evidence>
<dbReference type="InterPro" id="IPR041562">
    <property type="entry name" value="MCM_lid"/>
</dbReference>
<dbReference type="Gene3D" id="2.20.28.10">
    <property type="match status" value="1"/>
</dbReference>
<sequence>MADFDLGGIFFTDQSANNGAGERLAGEGDSDYLPAKAQLKYREFLRDFRREEEYIYRSLLRSAIGLKQAPSLSPPPPPSYLLRRLRPPPSRTDPAAIEAAILTSLTDHEAVETERLQIQVTLTSSKQPITIREMLASTVAQVVTIPGIVIASSKVKAKGTEIFAQCASCQNVKKLPVRAGFAGAAMPRVCDRPRQPNEQPCPLDPYVILPEKCKYVDQQTWKLQESPEMVDRRLVDRANPGDRVTVTGIMSILSQQGGRSEDKKDKHDAEFDGKLAKHIINLHVQGGAAVEREVSEDELDVRTLKRYIAFARKTCSPRLSTEAAERLNNYYVEVRKGLASADAESEKQGKAPRAVPITVRQLEALVRISESHAKMRLDPVKQAIELFTASTLQAAKLGEITLEGGGVSEGLAELRQRIEGMVAIGQMRGKSEIISQAVAWGFSERDAENAIRSLVGAEQFEESRQGRRLKRVA</sequence>
<dbReference type="GO" id="GO:0043138">
    <property type="term" value="F:3'-5' DNA helicase activity"/>
    <property type="evidence" value="ECO:0007669"/>
    <property type="project" value="TreeGrafter"/>
</dbReference>
<organism evidence="3 4">
    <name type="scientific">Emiliania huxleyi (strain CCMP1516)</name>
    <dbReference type="NCBI Taxonomy" id="280463"/>
    <lineage>
        <taxon>Eukaryota</taxon>
        <taxon>Haptista</taxon>
        <taxon>Haptophyta</taxon>
        <taxon>Prymnesiophyceae</taxon>
        <taxon>Isochrysidales</taxon>
        <taxon>Noelaerhabdaceae</taxon>
        <taxon>Emiliania</taxon>
    </lineage>
</organism>
<proteinExistence type="predicted"/>
<dbReference type="Proteomes" id="UP000013827">
    <property type="component" value="Unassembled WGS sequence"/>
</dbReference>
<accession>A0A0D3IAP4</accession>
<dbReference type="SUPFAM" id="SSF50249">
    <property type="entry name" value="Nucleic acid-binding proteins"/>
    <property type="match status" value="1"/>
</dbReference>
<keyword evidence="4" id="KW-1185">Reference proteome</keyword>
<dbReference type="GO" id="GO:0000727">
    <property type="term" value="P:double-strand break repair via break-induced replication"/>
    <property type="evidence" value="ECO:0007669"/>
    <property type="project" value="TreeGrafter"/>
</dbReference>
<dbReference type="RefSeq" id="XP_005760758.1">
    <property type="nucleotide sequence ID" value="XM_005760701.1"/>
</dbReference>
<evidence type="ECO:0000259" key="2">
    <source>
        <dbReference type="Pfam" id="PF17855"/>
    </source>
</evidence>
<dbReference type="GO" id="GO:0017116">
    <property type="term" value="F:single-stranded DNA helicase activity"/>
    <property type="evidence" value="ECO:0007669"/>
    <property type="project" value="TreeGrafter"/>
</dbReference>
<dbReference type="Pfam" id="PF17855">
    <property type="entry name" value="MCM_lid"/>
    <property type="match status" value="1"/>
</dbReference>
<evidence type="ECO:0000259" key="1">
    <source>
        <dbReference type="Pfam" id="PF17207"/>
    </source>
</evidence>
<protein>
    <recommendedName>
        <fullName evidence="5">DNA helicase</fullName>
    </recommendedName>
</protein>
<dbReference type="Pfam" id="PF17207">
    <property type="entry name" value="MCM_OB"/>
    <property type="match status" value="1"/>
</dbReference>
<feature type="domain" description="MCM OB" evidence="1">
    <location>
        <begin position="131"/>
        <end position="252"/>
    </location>
</feature>
<feature type="domain" description="MCM AAA-lid" evidence="2">
    <location>
        <begin position="303"/>
        <end position="381"/>
    </location>
</feature>
<dbReference type="GO" id="GO:0005634">
    <property type="term" value="C:nucleus"/>
    <property type="evidence" value="ECO:0007669"/>
    <property type="project" value="TreeGrafter"/>
</dbReference>
<dbReference type="SMART" id="SM00350">
    <property type="entry name" value="MCM"/>
    <property type="match status" value="1"/>
</dbReference>
<dbReference type="GO" id="GO:0006270">
    <property type="term" value="P:DNA replication initiation"/>
    <property type="evidence" value="ECO:0007669"/>
    <property type="project" value="TreeGrafter"/>
</dbReference>
<dbReference type="InterPro" id="IPR012340">
    <property type="entry name" value="NA-bd_OB-fold"/>
</dbReference>
<dbReference type="eggNOG" id="KOG0481">
    <property type="taxonomic scope" value="Eukaryota"/>
</dbReference>
<dbReference type="InterPro" id="IPR031327">
    <property type="entry name" value="MCM"/>
</dbReference>
<reference evidence="3" key="2">
    <citation type="submission" date="2024-10" db="UniProtKB">
        <authorList>
            <consortium name="EnsemblProtists"/>
        </authorList>
    </citation>
    <scope>IDENTIFICATION</scope>
</reference>
<dbReference type="InterPro" id="IPR033762">
    <property type="entry name" value="MCM_OB"/>
</dbReference>
<dbReference type="KEGG" id="ehx:EMIHUDRAFT_106050"/>
<dbReference type="GeneID" id="17254491"/>
<dbReference type="GO" id="GO:0005524">
    <property type="term" value="F:ATP binding"/>
    <property type="evidence" value="ECO:0007669"/>
    <property type="project" value="InterPro"/>
</dbReference>
<dbReference type="Gene3D" id="3.40.50.300">
    <property type="entry name" value="P-loop containing nucleotide triphosphate hydrolases"/>
    <property type="match status" value="1"/>
</dbReference>
<dbReference type="HOGENOM" id="CLU_578020_0_0_1"/>
<dbReference type="STRING" id="2903.R1DI08"/>
<reference evidence="4" key="1">
    <citation type="journal article" date="2013" name="Nature">
        <title>Pan genome of the phytoplankton Emiliania underpins its global distribution.</title>
        <authorList>
            <person name="Read B.A."/>
            <person name="Kegel J."/>
            <person name="Klute M.J."/>
            <person name="Kuo A."/>
            <person name="Lefebvre S.C."/>
            <person name="Maumus F."/>
            <person name="Mayer C."/>
            <person name="Miller J."/>
            <person name="Monier A."/>
            <person name="Salamov A."/>
            <person name="Young J."/>
            <person name="Aguilar M."/>
            <person name="Claverie J.M."/>
            <person name="Frickenhaus S."/>
            <person name="Gonzalez K."/>
            <person name="Herman E.K."/>
            <person name="Lin Y.C."/>
            <person name="Napier J."/>
            <person name="Ogata H."/>
            <person name="Sarno A.F."/>
            <person name="Shmutz J."/>
            <person name="Schroeder D."/>
            <person name="de Vargas C."/>
            <person name="Verret F."/>
            <person name="von Dassow P."/>
            <person name="Valentin K."/>
            <person name="Van de Peer Y."/>
            <person name="Wheeler G."/>
            <person name="Dacks J.B."/>
            <person name="Delwiche C.F."/>
            <person name="Dyhrman S.T."/>
            <person name="Glockner G."/>
            <person name="John U."/>
            <person name="Richards T."/>
            <person name="Worden A.Z."/>
            <person name="Zhang X."/>
            <person name="Grigoriev I.V."/>
            <person name="Allen A.E."/>
            <person name="Bidle K."/>
            <person name="Borodovsky M."/>
            <person name="Bowler C."/>
            <person name="Brownlee C."/>
            <person name="Cock J.M."/>
            <person name="Elias M."/>
            <person name="Gladyshev V.N."/>
            <person name="Groth M."/>
            <person name="Guda C."/>
            <person name="Hadaegh A."/>
            <person name="Iglesias-Rodriguez M.D."/>
            <person name="Jenkins J."/>
            <person name="Jones B.M."/>
            <person name="Lawson T."/>
            <person name="Leese F."/>
            <person name="Lindquist E."/>
            <person name="Lobanov A."/>
            <person name="Lomsadze A."/>
            <person name="Malik S.B."/>
            <person name="Marsh M.E."/>
            <person name="Mackinder L."/>
            <person name="Mock T."/>
            <person name="Mueller-Roeber B."/>
            <person name="Pagarete A."/>
            <person name="Parker M."/>
            <person name="Probert I."/>
            <person name="Quesneville H."/>
            <person name="Raines C."/>
            <person name="Rensing S.A."/>
            <person name="Riano-Pachon D.M."/>
            <person name="Richier S."/>
            <person name="Rokitta S."/>
            <person name="Shiraiwa Y."/>
            <person name="Soanes D.M."/>
            <person name="van der Giezen M."/>
            <person name="Wahlund T.M."/>
            <person name="Williams B."/>
            <person name="Wilson W."/>
            <person name="Wolfe G."/>
            <person name="Wurch L.L."/>
        </authorList>
    </citation>
    <scope>NUCLEOTIDE SEQUENCE</scope>
</reference>
<name>A0A0D3IAP4_EMIH1</name>
<dbReference type="PANTHER" id="PTHR11630:SF42">
    <property type="entry name" value="DNA REPLICATION LICENSING FACTOR MCM5"/>
    <property type="match status" value="1"/>
</dbReference>
<dbReference type="AlphaFoldDB" id="A0A0D3IAP4"/>
<dbReference type="InterPro" id="IPR027417">
    <property type="entry name" value="P-loop_NTPase"/>
</dbReference>
<evidence type="ECO:0008006" key="5">
    <source>
        <dbReference type="Google" id="ProtNLM"/>
    </source>
</evidence>
<dbReference type="PaxDb" id="2903-EOD08329"/>